<evidence type="ECO:0000256" key="2">
    <source>
        <dbReference type="SAM" id="MobiDB-lite"/>
    </source>
</evidence>
<dbReference type="InterPro" id="IPR000253">
    <property type="entry name" value="FHA_dom"/>
</dbReference>
<dbReference type="OrthoDB" id="687730at2759"/>
<dbReference type="PROSITE" id="PS50006">
    <property type="entry name" value="FHA_DOMAIN"/>
    <property type="match status" value="1"/>
</dbReference>
<name>A0A1Y2G852_9FUNG</name>
<evidence type="ECO:0000256" key="3">
    <source>
        <dbReference type="SAM" id="Phobius"/>
    </source>
</evidence>
<organism evidence="5 6">
    <name type="scientific">Lobosporangium transversale</name>
    <dbReference type="NCBI Taxonomy" id="64571"/>
    <lineage>
        <taxon>Eukaryota</taxon>
        <taxon>Fungi</taxon>
        <taxon>Fungi incertae sedis</taxon>
        <taxon>Mucoromycota</taxon>
        <taxon>Mortierellomycotina</taxon>
        <taxon>Mortierellomycetes</taxon>
        <taxon>Mortierellales</taxon>
        <taxon>Mortierellaceae</taxon>
        <taxon>Lobosporangium</taxon>
    </lineage>
</organism>
<sequence>MTYRRNSPPIAEESAVSAFAPAPVMTGSGANSNSSSSLSSVNSLNSLLASSSTITTTAAATALTSGSSTAVLANGNTSPLANTSPTSSTYFPTSPVRNKSRTSSVSSSSTITQPFHNLLQISTGILPKRHAAPVSVAPTLSTASATSSLSSAAFATPSPSPTSNTSKHTMANGLNTNHSNGSSASIDSVHGRSTATTNPILVLEPINDNFALKSLELPENTRVKIGRQTGVTTAPNPSNGYFDSKVLSRVHAEVWAENGKVFIRDVKSSNGTFLNGKRLSAENVESEPFVLNQNDHLEFGIDIMDENGSLLHEKVACKIYISRMSYPTPGGSPQETHAKLKSSSPLGSGPNSVKSSSGSGVGVAGQSTNIDLIISRLQNELTRSQETNADLGALKQGLGELERAILIPNKEDGKIANVQSTPAIEYQKLIEENNQAHAEELAKVNKVLEETQAELEAYIQKIQLLEPLVAEDEILRRDIAQSIAELTKVRLERDLTKDSMNELITDHQQAMECLRKEHEATLAALETVHKESLDCVAREASSARELLASRYHDELSKALEFSSATSQTEVIQAEEVSRLRAEVAALKVEVGTLQEKNEEQHKMIQELTNEKTALAQELTETKTVAANAEKELSEAKAVTAKTEEELSKAKAKVVETEKELSEAKAVVTKTEKELKEMQEKHHTAQGGLSALTPTSPTSTTVICKNPECRGQSDNQTATTTTSTGTRRGLSKELITRNEFSWAQFMFPIGKRDMLQPPQSAILVSGGCMLVGIGVYAIWHKSGLSARA</sequence>
<feature type="region of interest" description="Disordered" evidence="2">
    <location>
        <begin position="678"/>
        <end position="728"/>
    </location>
</feature>
<feature type="region of interest" description="Disordered" evidence="2">
    <location>
        <begin position="152"/>
        <end position="191"/>
    </location>
</feature>
<dbReference type="InterPro" id="IPR051176">
    <property type="entry name" value="Cent_Immune-Sig_Mod"/>
</dbReference>
<keyword evidence="1" id="KW-0175">Coiled coil</keyword>
<dbReference type="Proteomes" id="UP000193648">
    <property type="component" value="Unassembled WGS sequence"/>
</dbReference>
<dbReference type="RefSeq" id="XP_021875684.1">
    <property type="nucleotide sequence ID" value="XM_022026025.1"/>
</dbReference>
<dbReference type="Gene3D" id="2.60.200.20">
    <property type="match status" value="1"/>
</dbReference>
<dbReference type="PANTHER" id="PTHR15715">
    <property type="entry name" value="CENTROSOMAL PROTEIN OF 170 KDA"/>
    <property type="match status" value="1"/>
</dbReference>
<feature type="region of interest" description="Disordered" evidence="2">
    <location>
        <begin position="328"/>
        <end position="362"/>
    </location>
</feature>
<gene>
    <name evidence="5" type="ORF">BCR41DRAFT_364426</name>
</gene>
<keyword evidence="3" id="KW-0812">Transmembrane</keyword>
<protein>
    <recommendedName>
        <fullName evidence="4">FHA domain-containing protein</fullName>
    </recommendedName>
</protein>
<dbReference type="EMBL" id="MCFF01000072">
    <property type="protein sequence ID" value="ORY98255.1"/>
    <property type="molecule type" value="Genomic_DNA"/>
</dbReference>
<feature type="compositionally biased region" description="Polar residues" evidence="2">
    <location>
        <begin position="167"/>
        <end position="191"/>
    </location>
</feature>
<feature type="domain" description="FHA" evidence="4">
    <location>
        <begin position="223"/>
        <end position="279"/>
    </location>
</feature>
<dbReference type="GO" id="GO:0005737">
    <property type="term" value="C:cytoplasm"/>
    <property type="evidence" value="ECO:0007669"/>
    <property type="project" value="TreeGrafter"/>
</dbReference>
<feature type="compositionally biased region" description="Low complexity" evidence="2">
    <location>
        <begin position="152"/>
        <end position="166"/>
    </location>
</feature>
<feature type="compositionally biased region" description="Low complexity" evidence="2">
    <location>
        <begin position="347"/>
        <end position="358"/>
    </location>
</feature>
<keyword evidence="6" id="KW-1185">Reference proteome</keyword>
<dbReference type="InParanoid" id="A0A1Y2G852"/>
<evidence type="ECO:0000313" key="6">
    <source>
        <dbReference type="Proteomes" id="UP000193648"/>
    </source>
</evidence>
<feature type="compositionally biased region" description="Low complexity" evidence="2">
    <location>
        <begin position="83"/>
        <end position="109"/>
    </location>
</feature>
<accession>A0A1Y2G852</accession>
<reference evidence="5 6" key="1">
    <citation type="submission" date="2016-07" db="EMBL/GenBank/DDBJ databases">
        <title>Pervasive Adenine N6-methylation of Active Genes in Fungi.</title>
        <authorList>
            <consortium name="DOE Joint Genome Institute"/>
            <person name="Mondo S.J."/>
            <person name="Dannebaum R.O."/>
            <person name="Kuo R.C."/>
            <person name="Labutti K."/>
            <person name="Haridas S."/>
            <person name="Kuo A."/>
            <person name="Salamov A."/>
            <person name="Ahrendt S.R."/>
            <person name="Lipzen A."/>
            <person name="Sullivan W."/>
            <person name="Andreopoulos W.B."/>
            <person name="Clum A."/>
            <person name="Lindquist E."/>
            <person name="Daum C."/>
            <person name="Ramamoorthy G.K."/>
            <person name="Gryganskyi A."/>
            <person name="Culley D."/>
            <person name="Magnuson J.K."/>
            <person name="James T.Y."/>
            <person name="O'Malley M.A."/>
            <person name="Stajich J.E."/>
            <person name="Spatafora J.W."/>
            <person name="Visel A."/>
            <person name="Grigoriev I.V."/>
        </authorList>
    </citation>
    <scope>NUCLEOTIDE SEQUENCE [LARGE SCALE GENOMIC DNA]</scope>
    <source>
        <strain evidence="5 6">NRRL 3116</strain>
    </source>
</reference>
<dbReference type="Pfam" id="PF00498">
    <property type="entry name" value="FHA"/>
    <property type="match status" value="1"/>
</dbReference>
<evidence type="ECO:0000259" key="4">
    <source>
        <dbReference type="PROSITE" id="PS50006"/>
    </source>
</evidence>
<dbReference type="GeneID" id="33567868"/>
<evidence type="ECO:0000256" key="1">
    <source>
        <dbReference type="SAM" id="Coils"/>
    </source>
</evidence>
<dbReference type="AlphaFoldDB" id="A0A1Y2G852"/>
<dbReference type="SMART" id="SM00240">
    <property type="entry name" value="FHA"/>
    <property type="match status" value="1"/>
</dbReference>
<feature type="coiled-coil region" evidence="1">
    <location>
        <begin position="434"/>
        <end position="461"/>
    </location>
</feature>
<dbReference type="InterPro" id="IPR008984">
    <property type="entry name" value="SMAD_FHA_dom_sf"/>
</dbReference>
<feature type="compositionally biased region" description="Low complexity" evidence="2">
    <location>
        <begin position="716"/>
        <end position="725"/>
    </location>
</feature>
<evidence type="ECO:0000313" key="5">
    <source>
        <dbReference type="EMBL" id="ORY98255.1"/>
    </source>
</evidence>
<dbReference type="SUPFAM" id="SSF49879">
    <property type="entry name" value="SMAD/FHA domain"/>
    <property type="match status" value="1"/>
</dbReference>
<feature type="region of interest" description="Disordered" evidence="2">
    <location>
        <begin position="76"/>
        <end position="109"/>
    </location>
</feature>
<keyword evidence="3" id="KW-1133">Transmembrane helix</keyword>
<proteinExistence type="predicted"/>
<feature type="transmembrane region" description="Helical" evidence="3">
    <location>
        <begin position="760"/>
        <end position="778"/>
    </location>
</feature>
<keyword evidence="3" id="KW-0472">Membrane</keyword>
<dbReference type="STRING" id="64571.A0A1Y2G852"/>
<dbReference type="PANTHER" id="PTHR15715:SF37">
    <property type="entry name" value="LD47843P"/>
    <property type="match status" value="1"/>
</dbReference>
<comment type="caution">
    <text evidence="5">The sequence shown here is derived from an EMBL/GenBank/DDBJ whole genome shotgun (WGS) entry which is preliminary data.</text>
</comment>
<feature type="compositionally biased region" description="Polar residues" evidence="2">
    <location>
        <begin position="331"/>
        <end position="346"/>
    </location>
</feature>